<proteinExistence type="predicted"/>
<dbReference type="EMBL" id="MJEQ01000055">
    <property type="protein sequence ID" value="OIT40078.1"/>
    <property type="molecule type" value="Genomic_DNA"/>
</dbReference>
<gene>
    <name evidence="3" type="ORF">A4A49_65899</name>
</gene>
<dbReference type="PANTHER" id="PTHR31549">
    <property type="entry name" value="PROTEIN, PUTATIVE (DUF247)-RELATED-RELATED"/>
    <property type="match status" value="1"/>
</dbReference>
<evidence type="ECO:0000313" key="4">
    <source>
        <dbReference type="Proteomes" id="UP000187609"/>
    </source>
</evidence>
<name>A0A314LEI8_NICAT</name>
<organism evidence="3 4">
    <name type="scientific">Nicotiana attenuata</name>
    <name type="common">Coyote tobacco</name>
    <dbReference type="NCBI Taxonomy" id="49451"/>
    <lineage>
        <taxon>Eukaryota</taxon>
        <taxon>Viridiplantae</taxon>
        <taxon>Streptophyta</taxon>
        <taxon>Embryophyta</taxon>
        <taxon>Tracheophyta</taxon>
        <taxon>Spermatophyta</taxon>
        <taxon>Magnoliopsida</taxon>
        <taxon>eudicotyledons</taxon>
        <taxon>Gunneridae</taxon>
        <taxon>Pentapetalae</taxon>
        <taxon>asterids</taxon>
        <taxon>lamiids</taxon>
        <taxon>Solanales</taxon>
        <taxon>Solanaceae</taxon>
        <taxon>Nicotianoideae</taxon>
        <taxon>Nicotianeae</taxon>
        <taxon>Nicotiana</taxon>
    </lineage>
</organism>
<keyword evidence="2" id="KW-0472">Membrane</keyword>
<keyword evidence="2" id="KW-0812">Transmembrane</keyword>
<dbReference type="Proteomes" id="UP000187609">
    <property type="component" value="Unassembled WGS sequence"/>
</dbReference>
<dbReference type="PANTHER" id="PTHR31549:SF88">
    <property type="entry name" value="DUF4220 DOMAIN-CONTAINING PROTEIN"/>
    <property type="match status" value="1"/>
</dbReference>
<protein>
    <submittedName>
        <fullName evidence="3">Uncharacterized protein</fullName>
    </submittedName>
</protein>
<dbReference type="InterPro" id="IPR004158">
    <property type="entry name" value="DUF247_pln"/>
</dbReference>
<reference evidence="3" key="1">
    <citation type="submission" date="2016-11" db="EMBL/GenBank/DDBJ databases">
        <title>The genome of Nicotiana attenuata.</title>
        <authorList>
            <person name="Xu S."/>
            <person name="Brockmoeller T."/>
            <person name="Gaquerel E."/>
            <person name="Navarro A."/>
            <person name="Kuhl H."/>
            <person name="Gase K."/>
            <person name="Ling Z."/>
            <person name="Zhou W."/>
            <person name="Kreitzer C."/>
            <person name="Stanke M."/>
            <person name="Tang H."/>
            <person name="Lyons E."/>
            <person name="Pandey P."/>
            <person name="Pandey S.P."/>
            <person name="Timmermann B."/>
            <person name="Baldwin I.T."/>
        </authorList>
    </citation>
    <scope>NUCLEOTIDE SEQUENCE [LARGE SCALE GENOMIC DNA]</scope>
    <source>
        <strain evidence="3">UT</strain>
    </source>
</reference>
<sequence>QRMIRRFGKAVPFIKFGPLFGQDDEVIKKAKEEAWLHVISSSKSREATITEIYISAIRRIEKEARASYHPESEVIAMSGKDFRDMMLKDSCLFIQLSFSLLRGDNKLDDFPHLRNISLSNKHKWVESMFHVGNQIPLVVLRELLNQRYFREVLIKNGKWKEPSSNNLAKMTLFRVLISPALERLRCCVSIQFPSVSKHARRLKIWTDQLKECCDVLHGLHLLLLGPENYPEKDKYVDDDDDVDPGEESKGAEDNNEIKSNTEAGGCGTDVKNVAELKQAGIYFTTTKGGIRGIIRSKRFLIYSYLSLPPLFVGSHTQFLLECLKQYEQKLDPSEREVSSYLQFMCDLILTVRDAKLLESDGIIKGNRKYIESLPTILTKLASDVKTSDESNLSHVKIDVNSYNRPPWVSEYFTIAFSLSFIGLIISAAQTSYAILAYHKP</sequence>
<dbReference type="Gramene" id="OIT40078">
    <property type="protein sequence ID" value="OIT40078"/>
    <property type="gene ID" value="A4A49_65899"/>
</dbReference>
<accession>A0A314LEI8</accession>
<feature type="transmembrane region" description="Helical" evidence="2">
    <location>
        <begin position="411"/>
        <end position="435"/>
    </location>
</feature>
<feature type="compositionally biased region" description="Acidic residues" evidence="1">
    <location>
        <begin position="236"/>
        <end position="245"/>
    </location>
</feature>
<feature type="compositionally biased region" description="Basic and acidic residues" evidence="1">
    <location>
        <begin position="246"/>
        <end position="256"/>
    </location>
</feature>
<comment type="caution">
    <text evidence="3">The sequence shown here is derived from an EMBL/GenBank/DDBJ whole genome shotgun (WGS) entry which is preliminary data.</text>
</comment>
<feature type="non-terminal residue" evidence="3">
    <location>
        <position position="1"/>
    </location>
</feature>
<evidence type="ECO:0000256" key="1">
    <source>
        <dbReference type="SAM" id="MobiDB-lite"/>
    </source>
</evidence>
<feature type="non-terminal residue" evidence="3">
    <location>
        <position position="440"/>
    </location>
</feature>
<keyword evidence="2" id="KW-1133">Transmembrane helix</keyword>
<feature type="region of interest" description="Disordered" evidence="1">
    <location>
        <begin position="232"/>
        <end position="263"/>
    </location>
</feature>
<evidence type="ECO:0000313" key="3">
    <source>
        <dbReference type="EMBL" id="OIT40078.1"/>
    </source>
</evidence>
<evidence type="ECO:0000256" key="2">
    <source>
        <dbReference type="SAM" id="Phobius"/>
    </source>
</evidence>
<dbReference type="AlphaFoldDB" id="A0A314LEI8"/>
<dbReference type="Pfam" id="PF03140">
    <property type="entry name" value="DUF247"/>
    <property type="match status" value="1"/>
</dbReference>
<keyword evidence="4" id="KW-1185">Reference proteome</keyword>